<proteinExistence type="predicted"/>
<reference evidence="1 2" key="1">
    <citation type="journal article" date="2018" name="Mol. Biol. Evol.">
        <title>Broad Genomic Sampling Reveals a Smut Pathogenic Ancestry of the Fungal Clade Ustilaginomycotina.</title>
        <authorList>
            <person name="Kijpornyongpan T."/>
            <person name="Mondo S.J."/>
            <person name="Barry K."/>
            <person name="Sandor L."/>
            <person name="Lee J."/>
            <person name="Lipzen A."/>
            <person name="Pangilinan J."/>
            <person name="LaButti K."/>
            <person name="Hainaut M."/>
            <person name="Henrissat B."/>
            <person name="Grigoriev I.V."/>
            <person name="Spatafora J.W."/>
            <person name="Aime M.C."/>
        </authorList>
    </citation>
    <scope>NUCLEOTIDE SEQUENCE [LARGE SCALE GENOMIC DNA]</scope>
    <source>
        <strain evidence="1 2">SA 807</strain>
    </source>
</reference>
<keyword evidence="2" id="KW-1185">Reference proteome</keyword>
<protein>
    <submittedName>
        <fullName evidence="1">Uncharacterized protein</fullName>
    </submittedName>
</protein>
<name>A0ACD0NZ09_9BASI</name>
<organism evidence="1 2">
    <name type="scientific">Violaceomyces palustris</name>
    <dbReference type="NCBI Taxonomy" id="1673888"/>
    <lineage>
        <taxon>Eukaryota</taxon>
        <taxon>Fungi</taxon>
        <taxon>Dikarya</taxon>
        <taxon>Basidiomycota</taxon>
        <taxon>Ustilaginomycotina</taxon>
        <taxon>Ustilaginomycetes</taxon>
        <taxon>Violaceomycetales</taxon>
        <taxon>Violaceomycetaceae</taxon>
        <taxon>Violaceomyces</taxon>
    </lineage>
</organism>
<sequence>MDSIAPNTIHGSDPPSDRETQGLSQGSLSLASFTLSQVEAALASILGVLHPDNSHGHSQDDHHSNGSGEDSDVTYTQFVANNVAVAACTLYAWEFLITIPDEINLYRHRKLLSPQVVLFFLIRYSTIPAIVLPAYTLWYDRNAQSCIKHTELSFAVVQLVVAAIFAWRTRAIWDRNRAVSLLLIALVTALFATSTALLCFLEQKWMPDGSCVTGPGEGRINPLPWFYLSTIVFDVIVIGLSSYRIWQYSRLGLGTELRASSGQPESGTMVLSSRLLRTPIRILRGLKQQWEQLTPLLWRLLYNGLMYFCVATTFNIVNFALELFGSVHSKSLVVLYAPLMCALCQRVLLLEVEAVWGSSRDIGNRERDLVRKIVSQRRKSWEGGSGSSSDFDARISNTASGPMGSNKQHHLTINFDSPDSSTMDEAKLMNGTRGGEGTPSPTTPKYAPWRKGTRNSVEFGKRGSTVLSEEEEEEKEERFAGRANVISAVFELDGRGGCGERPSMAELELSSGRVKGRVARNGSDSTWESDGDANSGCCDRGNKLGLSIASSPSCRLSACTQLWQPPLSPPRQKFEIARTRERGKQFGWLPELSDEQKAIAIRMARLDGRGGA</sequence>
<evidence type="ECO:0000313" key="2">
    <source>
        <dbReference type="Proteomes" id="UP000245626"/>
    </source>
</evidence>
<dbReference type="EMBL" id="KZ819877">
    <property type="protein sequence ID" value="PWN51016.1"/>
    <property type="molecule type" value="Genomic_DNA"/>
</dbReference>
<dbReference type="Proteomes" id="UP000245626">
    <property type="component" value="Unassembled WGS sequence"/>
</dbReference>
<evidence type="ECO:0000313" key="1">
    <source>
        <dbReference type="EMBL" id="PWN51016.1"/>
    </source>
</evidence>
<gene>
    <name evidence="1" type="ORF">IE53DRAFT_386634</name>
</gene>
<accession>A0ACD0NZ09</accession>